<dbReference type="NCBIfam" id="TIGR01509">
    <property type="entry name" value="HAD-SF-IA-v3"/>
    <property type="match status" value="1"/>
</dbReference>
<dbReference type="Gene3D" id="3.40.50.1000">
    <property type="entry name" value="HAD superfamily/HAD-like"/>
    <property type="match status" value="1"/>
</dbReference>
<dbReference type="InterPro" id="IPR023198">
    <property type="entry name" value="PGP-like_dom2"/>
</dbReference>
<keyword evidence="4" id="KW-0460">Magnesium</keyword>
<keyword evidence="3 5" id="KW-0378">Hydrolase</keyword>
<dbReference type="Gene3D" id="1.10.150.240">
    <property type="entry name" value="Putative phosphatase, domain 2"/>
    <property type="match status" value="1"/>
</dbReference>
<dbReference type="InterPro" id="IPR006439">
    <property type="entry name" value="HAD-SF_hydro_IA"/>
</dbReference>
<evidence type="ECO:0000256" key="1">
    <source>
        <dbReference type="ARBA" id="ARBA00001946"/>
    </source>
</evidence>
<dbReference type="GO" id="GO:0016787">
    <property type="term" value="F:hydrolase activity"/>
    <property type="evidence" value="ECO:0007669"/>
    <property type="project" value="UniProtKB-KW"/>
</dbReference>
<protein>
    <submittedName>
        <fullName evidence="5">Hydrolase</fullName>
    </submittedName>
</protein>
<evidence type="ECO:0000313" key="5">
    <source>
        <dbReference type="EMBL" id="PRO94536.1"/>
    </source>
</evidence>
<dbReference type="SFLD" id="SFLDG01129">
    <property type="entry name" value="C1.5:_HAD__Beta-PGM__Phosphata"/>
    <property type="match status" value="1"/>
</dbReference>
<dbReference type="NCBIfam" id="TIGR01549">
    <property type="entry name" value="HAD-SF-IA-v1"/>
    <property type="match status" value="1"/>
</dbReference>
<dbReference type="SFLD" id="SFLDS00003">
    <property type="entry name" value="Haloacid_Dehalogenase"/>
    <property type="match status" value="1"/>
</dbReference>
<dbReference type="PRINTS" id="PR00413">
    <property type="entry name" value="HADHALOGNASE"/>
</dbReference>
<organism evidence="5 6">
    <name type="scientific">Lactiplantibacillus pentosus</name>
    <name type="common">Lactobacillus pentosus</name>
    <dbReference type="NCBI Taxonomy" id="1589"/>
    <lineage>
        <taxon>Bacteria</taxon>
        <taxon>Bacillati</taxon>
        <taxon>Bacillota</taxon>
        <taxon>Bacilli</taxon>
        <taxon>Lactobacillales</taxon>
        <taxon>Lactobacillaceae</taxon>
        <taxon>Lactiplantibacillus</taxon>
    </lineage>
</organism>
<dbReference type="RefSeq" id="WP_105961369.1">
    <property type="nucleotide sequence ID" value="NZ_PVOB01000161.1"/>
</dbReference>
<dbReference type="SUPFAM" id="SSF56784">
    <property type="entry name" value="HAD-like"/>
    <property type="match status" value="1"/>
</dbReference>
<keyword evidence="2" id="KW-0479">Metal-binding</keyword>
<evidence type="ECO:0000256" key="4">
    <source>
        <dbReference type="ARBA" id="ARBA00022842"/>
    </source>
</evidence>
<gene>
    <name evidence="5" type="ORF">C6Y08_09500</name>
</gene>
<reference evidence="5 6" key="1">
    <citation type="submission" date="2018-03" db="EMBL/GenBank/DDBJ databases">
        <title>Draft Genome Sequences of six Lactobacillus pentosus Strains Isolated from Brines of Traditionally Fermented Spanish-Style Green Table Olives.</title>
        <authorList>
            <person name="Calero-Delgado B."/>
            <person name="Martin-Platero A.M."/>
            <person name="Perez-Pulido A.J."/>
            <person name="Benitez-Cabello A."/>
            <person name="Casimiro-Soriguer C.S."/>
            <person name="Martinez-Bueno M."/>
            <person name="Arroyo-Lopez F.N."/>
            <person name="Rodriguez-Gomez F."/>
            <person name="Bautista-Gallego J."/>
            <person name="Garrido-Fernandez A."/>
            <person name="Jimenez-Diaz R."/>
        </authorList>
    </citation>
    <scope>NUCLEOTIDE SEQUENCE [LARGE SCALE GENOMIC DNA]</scope>
    <source>
        <strain evidence="5 6">IG2</strain>
    </source>
</reference>
<evidence type="ECO:0000256" key="3">
    <source>
        <dbReference type="ARBA" id="ARBA00022801"/>
    </source>
</evidence>
<comment type="caution">
    <text evidence="5">The sequence shown here is derived from an EMBL/GenBank/DDBJ whole genome shotgun (WGS) entry which is preliminary data.</text>
</comment>
<dbReference type="InterPro" id="IPR023214">
    <property type="entry name" value="HAD_sf"/>
</dbReference>
<evidence type="ECO:0000313" key="6">
    <source>
        <dbReference type="Proteomes" id="UP000238378"/>
    </source>
</evidence>
<sequence>MKTILFDVDDTLYDQLKPFRQAFTATFAFKNIPLEKLYTLSRKLSDQVFAASASGTISMQAMYIYRIQKALAHFDHRISAQQAQIFQQNYQHYQQQIQLLPDVIATLNYCQARQFGLGIITNGPTAHQKAKIALGLHRWIKPSHIMISGAVGVAKPAPQIFQLTAAHLHLTPATTYYIGDSFANDIIGAKQAGWHTIWLNRRQHQIHNANAYADHIVPADHILTAVIKTL</sequence>
<proteinExistence type="predicted"/>
<evidence type="ECO:0000256" key="2">
    <source>
        <dbReference type="ARBA" id="ARBA00022723"/>
    </source>
</evidence>
<dbReference type="Pfam" id="PF00702">
    <property type="entry name" value="Hydrolase"/>
    <property type="match status" value="1"/>
</dbReference>
<dbReference type="InterPro" id="IPR051400">
    <property type="entry name" value="HAD-like_hydrolase"/>
</dbReference>
<name>A0ABX5D297_LACPE</name>
<comment type="cofactor">
    <cofactor evidence="1">
        <name>Mg(2+)</name>
        <dbReference type="ChEBI" id="CHEBI:18420"/>
    </cofactor>
</comment>
<dbReference type="InterPro" id="IPR036412">
    <property type="entry name" value="HAD-like_sf"/>
</dbReference>
<dbReference type="PANTHER" id="PTHR46470">
    <property type="entry name" value="N-ACYLNEURAMINATE-9-PHOSPHATASE"/>
    <property type="match status" value="1"/>
</dbReference>
<dbReference type="PANTHER" id="PTHR46470:SF2">
    <property type="entry name" value="GLYCERALDEHYDE 3-PHOSPHATE PHOSPHATASE"/>
    <property type="match status" value="1"/>
</dbReference>
<dbReference type="EMBL" id="PVOB01000161">
    <property type="protein sequence ID" value="PRO94536.1"/>
    <property type="molecule type" value="Genomic_DNA"/>
</dbReference>
<dbReference type="Proteomes" id="UP000238378">
    <property type="component" value="Unassembled WGS sequence"/>
</dbReference>
<accession>A0ABX5D297</accession>
<keyword evidence="6" id="KW-1185">Reference proteome</keyword>